<feature type="compositionally biased region" description="Basic and acidic residues" evidence="3">
    <location>
        <begin position="62"/>
        <end position="78"/>
    </location>
</feature>
<organism evidence="5 6">
    <name type="scientific">Aristolochia fimbriata</name>
    <name type="common">White veined hardy Dutchman's pipe vine</name>
    <dbReference type="NCBI Taxonomy" id="158543"/>
    <lineage>
        <taxon>Eukaryota</taxon>
        <taxon>Viridiplantae</taxon>
        <taxon>Streptophyta</taxon>
        <taxon>Embryophyta</taxon>
        <taxon>Tracheophyta</taxon>
        <taxon>Spermatophyta</taxon>
        <taxon>Magnoliopsida</taxon>
        <taxon>Magnoliidae</taxon>
        <taxon>Piperales</taxon>
        <taxon>Aristolochiaceae</taxon>
        <taxon>Aristolochia</taxon>
    </lineage>
</organism>
<dbReference type="PANTHER" id="PTHR28637">
    <property type="entry name" value="DNA REPLICATION FACTOR CDT1"/>
    <property type="match status" value="1"/>
</dbReference>
<feature type="region of interest" description="Disordered" evidence="3">
    <location>
        <begin position="1"/>
        <end position="47"/>
    </location>
</feature>
<feature type="region of interest" description="Disordered" evidence="3">
    <location>
        <begin position="307"/>
        <end position="362"/>
    </location>
</feature>
<evidence type="ECO:0000256" key="2">
    <source>
        <dbReference type="ARBA" id="ARBA00023306"/>
    </source>
</evidence>
<evidence type="ECO:0000313" key="6">
    <source>
        <dbReference type="Proteomes" id="UP000825729"/>
    </source>
</evidence>
<feature type="domain" description="CDT1 Geminin-binding" evidence="4">
    <location>
        <begin position="98"/>
        <end position="229"/>
    </location>
</feature>
<dbReference type="CDD" id="cd08674">
    <property type="entry name" value="Cdt1_m"/>
    <property type="match status" value="1"/>
</dbReference>
<dbReference type="GO" id="GO:0003677">
    <property type="term" value="F:DNA binding"/>
    <property type="evidence" value="ECO:0007669"/>
    <property type="project" value="InterPro"/>
</dbReference>
<gene>
    <name evidence="5" type="ORF">H6P81_017493</name>
</gene>
<evidence type="ECO:0000256" key="3">
    <source>
        <dbReference type="SAM" id="MobiDB-lite"/>
    </source>
</evidence>
<dbReference type="SMART" id="SM01075">
    <property type="entry name" value="CDT1"/>
    <property type="match status" value="1"/>
</dbReference>
<keyword evidence="2" id="KW-0131">Cell cycle</keyword>
<dbReference type="SUPFAM" id="SSF46785">
    <property type="entry name" value="Winged helix' DNA-binding domain"/>
    <property type="match status" value="1"/>
</dbReference>
<comment type="similarity">
    <text evidence="1">Belongs to the Cdt1 family.</text>
</comment>
<feature type="compositionally biased region" description="Polar residues" evidence="3">
    <location>
        <begin position="307"/>
        <end position="322"/>
    </location>
</feature>
<dbReference type="GO" id="GO:0070182">
    <property type="term" value="F:DNA polymerase binding"/>
    <property type="evidence" value="ECO:0007669"/>
    <property type="project" value="TreeGrafter"/>
</dbReference>
<dbReference type="CDD" id="cd08767">
    <property type="entry name" value="Cdt1_c"/>
    <property type="match status" value="1"/>
</dbReference>
<evidence type="ECO:0000259" key="4">
    <source>
        <dbReference type="SMART" id="SM01075"/>
    </source>
</evidence>
<dbReference type="Pfam" id="PF16679">
    <property type="entry name" value="CDT1_C"/>
    <property type="match status" value="1"/>
</dbReference>
<dbReference type="GO" id="GO:0005634">
    <property type="term" value="C:nucleus"/>
    <property type="evidence" value="ECO:0007669"/>
    <property type="project" value="TreeGrafter"/>
</dbReference>
<dbReference type="InterPro" id="IPR014939">
    <property type="entry name" value="CDT1_Gemini-bd-like"/>
</dbReference>
<dbReference type="EMBL" id="JAINDJ010000007">
    <property type="protein sequence ID" value="KAG9441639.1"/>
    <property type="molecule type" value="Genomic_DNA"/>
</dbReference>
<dbReference type="GO" id="GO:0000076">
    <property type="term" value="P:DNA replication checkpoint signaling"/>
    <property type="evidence" value="ECO:0007669"/>
    <property type="project" value="TreeGrafter"/>
</dbReference>
<comment type="caution">
    <text evidence="5">The sequence shown here is derived from an EMBL/GenBank/DDBJ whole genome shotgun (WGS) entry which is preliminary data.</text>
</comment>
<dbReference type="AlphaFoldDB" id="A0AAV7E036"/>
<feature type="compositionally biased region" description="Polar residues" evidence="3">
    <location>
        <begin position="23"/>
        <end position="35"/>
    </location>
</feature>
<dbReference type="GO" id="GO:0071163">
    <property type="term" value="P:DNA replication preinitiation complex assembly"/>
    <property type="evidence" value="ECO:0007669"/>
    <property type="project" value="InterPro"/>
</dbReference>
<dbReference type="Proteomes" id="UP000825729">
    <property type="component" value="Unassembled WGS sequence"/>
</dbReference>
<dbReference type="Pfam" id="PF08839">
    <property type="entry name" value="CDT1"/>
    <property type="match status" value="1"/>
</dbReference>
<accession>A0AAV7E036</accession>
<protein>
    <recommendedName>
        <fullName evidence="4">CDT1 Geminin-binding domain-containing protein</fullName>
    </recommendedName>
</protein>
<dbReference type="GO" id="GO:0030174">
    <property type="term" value="P:regulation of DNA-templated DNA replication initiation"/>
    <property type="evidence" value="ECO:0007669"/>
    <property type="project" value="InterPro"/>
</dbReference>
<dbReference type="InterPro" id="IPR038090">
    <property type="entry name" value="Cdt1_C_WH_dom_sf"/>
</dbReference>
<dbReference type="FunFam" id="1.10.10.1420:FF:000003">
    <property type="entry name" value="CDT1-like protein a chloroplastic"/>
    <property type="match status" value="1"/>
</dbReference>
<feature type="compositionally biased region" description="Basic and acidic residues" evidence="3">
    <location>
        <begin position="414"/>
        <end position="427"/>
    </location>
</feature>
<keyword evidence="6" id="KW-1185">Reference proteome</keyword>
<sequence length="556" mass="62644">MKPTSSSAASESPKQAVRRKILSSDQSHLTTTTPQKPEAAPRRVRNRRVAFSLTEVREIAKGLQKSRAEEGNVSKDVEESSAAVAGERPKAAKADCELPEKYQILVKFFDSLESSIRLLQLKQTTSTFSNLSRSIESLTERRFTYGHLAQIKYILQDELDVKKILVRDEQTLCMKPELQIKLQIVPLGKGKKDKSSSYLYLRKEFRSRLLNFCGAHPEGEEVPEEILPAPFNSTKSCMIRNMEKPVQSCSQPSPSEVHPPEPSLMASHLPQSFRRRFLQKPSNVQPEKSQIDLLITPLKAAESVNSQPCSSAMHSPISQISHRSSRNKKSLNFGETVNEPKTDGEDSILVTDPVKGTPPRLISTPLRLMTHTPEVKPAKRCRLGLEDSPVQLTRLQSRPRSLNFLSPAKNASADGEKEEKGRSSADEDSLKFLPDALLQSIREKERKAMEERDLGFAEARKRKQMIAKMPKLFDMIHLIFQSAKRSVITKCELMHKIILNCVDITDREEVEEQLKLLQELVPDWISQKTISTGDLVFRINNTLGPEAIHARLSEAE</sequence>
<dbReference type="GO" id="GO:0000278">
    <property type="term" value="P:mitotic cell cycle"/>
    <property type="evidence" value="ECO:0007669"/>
    <property type="project" value="TreeGrafter"/>
</dbReference>
<reference evidence="5 6" key="1">
    <citation type="submission" date="2021-07" db="EMBL/GenBank/DDBJ databases">
        <title>The Aristolochia fimbriata genome: insights into angiosperm evolution, floral development and chemical biosynthesis.</title>
        <authorList>
            <person name="Jiao Y."/>
        </authorList>
    </citation>
    <scope>NUCLEOTIDE SEQUENCE [LARGE SCALE GENOMIC DNA]</scope>
    <source>
        <strain evidence="5">IBCAS-2021</strain>
        <tissue evidence="5">Leaf</tissue>
    </source>
</reference>
<feature type="region of interest" description="Disordered" evidence="3">
    <location>
        <begin position="397"/>
        <end position="427"/>
    </location>
</feature>
<dbReference type="InterPro" id="IPR032054">
    <property type="entry name" value="Cdt1_C"/>
</dbReference>
<feature type="region of interest" description="Disordered" evidence="3">
    <location>
        <begin position="62"/>
        <end position="81"/>
    </location>
</feature>
<dbReference type="InterPro" id="IPR036390">
    <property type="entry name" value="WH_DNA-bd_sf"/>
</dbReference>
<dbReference type="InterPro" id="IPR045173">
    <property type="entry name" value="Cdt1"/>
</dbReference>
<feature type="compositionally biased region" description="Polar residues" evidence="3">
    <location>
        <begin position="1"/>
        <end position="13"/>
    </location>
</feature>
<evidence type="ECO:0000256" key="1">
    <source>
        <dbReference type="ARBA" id="ARBA00008356"/>
    </source>
</evidence>
<dbReference type="PANTHER" id="PTHR28637:SF1">
    <property type="entry name" value="DNA REPLICATION FACTOR CDT1"/>
    <property type="match status" value="1"/>
</dbReference>
<evidence type="ECO:0000313" key="5">
    <source>
        <dbReference type="EMBL" id="KAG9441639.1"/>
    </source>
</evidence>
<name>A0AAV7E036_ARIFI</name>
<proteinExistence type="inferred from homology"/>
<dbReference type="Gene3D" id="1.10.10.1420">
    <property type="entry name" value="DNA replication factor Cdt1, C-terminal WH domain"/>
    <property type="match status" value="1"/>
</dbReference>